<keyword evidence="2" id="KW-1133">Transmembrane helix</keyword>
<evidence type="ECO:0000256" key="2">
    <source>
        <dbReference type="SAM" id="Phobius"/>
    </source>
</evidence>
<accession>A0A284RZF6</accession>
<feature type="region of interest" description="Disordered" evidence="1">
    <location>
        <begin position="226"/>
        <end position="259"/>
    </location>
</feature>
<organism evidence="4 5">
    <name type="scientific">Armillaria ostoyae</name>
    <name type="common">Armillaria root rot fungus</name>
    <dbReference type="NCBI Taxonomy" id="47428"/>
    <lineage>
        <taxon>Eukaryota</taxon>
        <taxon>Fungi</taxon>
        <taxon>Dikarya</taxon>
        <taxon>Basidiomycota</taxon>
        <taxon>Agaricomycotina</taxon>
        <taxon>Agaricomycetes</taxon>
        <taxon>Agaricomycetidae</taxon>
        <taxon>Agaricales</taxon>
        <taxon>Marasmiineae</taxon>
        <taxon>Physalacriaceae</taxon>
        <taxon>Armillaria</taxon>
    </lineage>
</organism>
<feature type="transmembrane region" description="Helical" evidence="2">
    <location>
        <begin position="92"/>
        <end position="111"/>
    </location>
</feature>
<feature type="compositionally biased region" description="Low complexity" evidence="1">
    <location>
        <begin position="232"/>
        <end position="243"/>
    </location>
</feature>
<gene>
    <name evidence="4" type="ORF">ARMOST_17608</name>
</gene>
<keyword evidence="2" id="KW-0472">Membrane</keyword>
<dbReference type="STRING" id="47428.A0A284RZF6"/>
<name>A0A284RZF6_ARMOS</name>
<evidence type="ECO:0000313" key="5">
    <source>
        <dbReference type="Proteomes" id="UP000219338"/>
    </source>
</evidence>
<dbReference type="Pfam" id="PF20153">
    <property type="entry name" value="DUF6535"/>
    <property type="match status" value="1"/>
</dbReference>
<keyword evidence="5" id="KW-1185">Reference proteome</keyword>
<dbReference type="EMBL" id="FUEG01000022">
    <property type="protein sequence ID" value="SJL14153.1"/>
    <property type="molecule type" value="Genomic_DNA"/>
</dbReference>
<feature type="domain" description="DUF6535" evidence="3">
    <location>
        <begin position="70"/>
        <end position="138"/>
    </location>
</feature>
<dbReference type="AlphaFoldDB" id="A0A284RZF6"/>
<protein>
    <recommendedName>
        <fullName evidence="3">DUF6535 domain-containing protein</fullName>
    </recommendedName>
</protein>
<evidence type="ECO:0000259" key="3">
    <source>
        <dbReference type="Pfam" id="PF20153"/>
    </source>
</evidence>
<dbReference type="Proteomes" id="UP000219338">
    <property type="component" value="Unassembled WGS sequence"/>
</dbReference>
<dbReference type="InterPro" id="IPR045338">
    <property type="entry name" value="DUF6535"/>
</dbReference>
<reference evidence="5" key="1">
    <citation type="journal article" date="2017" name="Nat. Ecol. Evol.">
        <title>Genome expansion and lineage-specific genetic innovations in the forest pathogenic fungi Armillaria.</title>
        <authorList>
            <person name="Sipos G."/>
            <person name="Prasanna A.N."/>
            <person name="Walter M.C."/>
            <person name="O'Connor E."/>
            <person name="Balint B."/>
            <person name="Krizsan K."/>
            <person name="Kiss B."/>
            <person name="Hess J."/>
            <person name="Varga T."/>
            <person name="Slot J."/>
            <person name="Riley R."/>
            <person name="Boka B."/>
            <person name="Rigling D."/>
            <person name="Barry K."/>
            <person name="Lee J."/>
            <person name="Mihaltcheva S."/>
            <person name="LaButti K."/>
            <person name="Lipzen A."/>
            <person name="Waldron R."/>
            <person name="Moloney N.M."/>
            <person name="Sperisen C."/>
            <person name="Kredics L."/>
            <person name="Vagvoelgyi C."/>
            <person name="Patrignani A."/>
            <person name="Fitzpatrick D."/>
            <person name="Nagy I."/>
            <person name="Doyle S."/>
            <person name="Anderson J.B."/>
            <person name="Grigoriev I.V."/>
            <person name="Gueldener U."/>
            <person name="Muensterkoetter M."/>
            <person name="Nagy L.G."/>
        </authorList>
    </citation>
    <scope>NUCLEOTIDE SEQUENCE [LARGE SCALE GENOMIC DNA]</scope>
    <source>
        <strain evidence="5">C18/9</strain>
    </source>
</reference>
<feature type="region of interest" description="Disordered" evidence="1">
    <location>
        <begin position="1"/>
        <end position="24"/>
    </location>
</feature>
<keyword evidence="2" id="KW-0812">Transmembrane</keyword>
<evidence type="ECO:0000313" key="4">
    <source>
        <dbReference type="EMBL" id="SJL14153.1"/>
    </source>
</evidence>
<evidence type="ECO:0000256" key="1">
    <source>
        <dbReference type="SAM" id="MobiDB-lite"/>
    </source>
</evidence>
<feature type="compositionally biased region" description="Basic and acidic residues" evidence="1">
    <location>
        <begin position="8"/>
        <end position="21"/>
    </location>
</feature>
<dbReference type="OrthoDB" id="3221808at2759"/>
<proteinExistence type="predicted"/>
<sequence>MDPGSMKNDTETGRGRDDGEQTARAIPTAYTETFGYKRRQYMKGNIPSDYEQKYSEDTRYEETGPNARVWRTYQDESLVFDMNMVGQLRDSVDVLLVFAGLFSAVVTSFVAQTYQSLQVDYVQMSASLLFELVAVQRERTPEYHHERCRVGSRSRIVQNTPVFLQSRPLLRWCPPGMPGLVNVSTTTTIQPATQSTGGYDLPEMHQLLPSHPDLVFLHHRQAVPSSLHQSRTTAPTPIPTTGTCISVDHRPSSRGVVWT</sequence>